<dbReference type="SUPFAM" id="SSF56112">
    <property type="entry name" value="Protein kinase-like (PK-like)"/>
    <property type="match status" value="1"/>
</dbReference>
<evidence type="ECO:0000313" key="12">
    <source>
        <dbReference type="EMBL" id="KAK7491336.1"/>
    </source>
</evidence>
<evidence type="ECO:0000259" key="11">
    <source>
        <dbReference type="PROSITE" id="PS50011"/>
    </source>
</evidence>
<keyword evidence="13" id="KW-1185">Reference proteome</keyword>
<accession>A0ABD0KVL1</accession>
<dbReference type="InterPro" id="IPR011009">
    <property type="entry name" value="Kinase-like_dom_sf"/>
</dbReference>
<keyword evidence="2" id="KW-0723">Serine/threonine-protein kinase</keyword>
<dbReference type="InterPro" id="IPR017441">
    <property type="entry name" value="Protein_kinase_ATP_BS"/>
</dbReference>
<organism evidence="12 13">
    <name type="scientific">Batillaria attramentaria</name>
    <dbReference type="NCBI Taxonomy" id="370345"/>
    <lineage>
        <taxon>Eukaryota</taxon>
        <taxon>Metazoa</taxon>
        <taxon>Spiralia</taxon>
        <taxon>Lophotrochozoa</taxon>
        <taxon>Mollusca</taxon>
        <taxon>Gastropoda</taxon>
        <taxon>Caenogastropoda</taxon>
        <taxon>Sorbeoconcha</taxon>
        <taxon>Cerithioidea</taxon>
        <taxon>Batillariidae</taxon>
        <taxon>Batillaria</taxon>
    </lineage>
</organism>
<evidence type="ECO:0000256" key="8">
    <source>
        <dbReference type="ARBA" id="ARBA00048679"/>
    </source>
</evidence>
<dbReference type="GO" id="GO:0005524">
    <property type="term" value="F:ATP binding"/>
    <property type="evidence" value="ECO:0007669"/>
    <property type="project" value="UniProtKB-UniRule"/>
</dbReference>
<keyword evidence="4 9" id="KW-0547">Nucleotide-binding</keyword>
<dbReference type="GO" id="GO:0004674">
    <property type="term" value="F:protein serine/threonine kinase activity"/>
    <property type="evidence" value="ECO:0007669"/>
    <property type="project" value="UniProtKB-KW"/>
</dbReference>
<evidence type="ECO:0000256" key="1">
    <source>
        <dbReference type="ARBA" id="ARBA00012513"/>
    </source>
</evidence>
<keyword evidence="5" id="KW-0418">Kinase</keyword>
<feature type="region of interest" description="Disordered" evidence="10">
    <location>
        <begin position="699"/>
        <end position="812"/>
    </location>
</feature>
<evidence type="ECO:0000256" key="9">
    <source>
        <dbReference type="PROSITE-ProRule" id="PRU10141"/>
    </source>
</evidence>
<proteinExistence type="predicted"/>
<evidence type="ECO:0000256" key="10">
    <source>
        <dbReference type="SAM" id="MobiDB-lite"/>
    </source>
</evidence>
<evidence type="ECO:0000313" key="13">
    <source>
        <dbReference type="Proteomes" id="UP001519460"/>
    </source>
</evidence>
<feature type="region of interest" description="Disordered" evidence="10">
    <location>
        <begin position="434"/>
        <end position="462"/>
    </location>
</feature>
<dbReference type="FunFam" id="1.10.510.10:FF:000391">
    <property type="entry name" value="Hormonally up-regulated neu tumor-associated kinase"/>
    <property type="match status" value="1"/>
</dbReference>
<feature type="binding site" evidence="9">
    <location>
        <position position="80"/>
    </location>
    <ligand>
        <name>ATP</name>
        <dbReference type="ChEBI" id="CHEBI:30616"/>
    </ligand>
</feature>
<dbReference type="InterPro" id="IPR000719">
    <property type="entry name" value="Prot_kinase_dom"/>
</dbReference>
<dbReference type="Pfam" id="PF00069">
    <property type="entry name" value="Pkinase"/>
    <property type="match status" value="1"/>
</dbReference>
<dbReference type="EMBL" id="JACVVK020000116">
    <property type="protein sequence ID" value="KAK7491336.1"/>
    <property type="molecule type" value="Genomic_DNA"/>
</dbReference>
<feature type="compositionally biased region" description="Basic and acidic residues" evidence="10">
    <location>
        <begin position="434"/>
        <end position="459"/>
    </location>
</feature>
<dbReference type="PANTHER" id="PTHR24346">
    <property type="entry name" value="MAP/MICROTUBULE AFFINITY-REGULATING KINASE"/>
    <property type="match status" value="1"/>
</dbReference>
<evidence type="ECO:0000256" key="3">
    <source>
        <dbReference type="ARBA" id="ARBA00022679"/>
    </source>
</evidence>
<dbReference type="PROSITE" id="PS00108">
    <property type="entry name" value="PROTEIN_KINASE_ST"/>
    <property type="match status" value="1"/>
</dbReference>
<sequence>MKGPGVGGMDGGVGVEVGSPLFQTVYLPAQVTDVPREVVRAFSHNKRVGTYLLGRSLGEGSFARVKEALHLPTGEKVAVKVIDKKRAKADPYVRKNLRREGRLLQQVRHPHVVQLFEVLETEHSYYIVTECCAGGDLMDHIAKRKKLEEREVKKFIRQIVSAVDYLHRLGIIHRDLKIENLLLDQKGDIKIIDFGLSNTIKMSTAPEGTAHAQEYLVTQCGSPAYAAPELLNHRKYGLQVDVWSIGVNMFAMLTGTLPFTVDPFNIKTLYNKMMSGQMNPIPDTLSREGKDLLKKFLTADPEKRVTISEALSHPWLAEARNKPLERHPFPNKLKTSDLDIDILKHMSENLGFRMSEVIRFVVGNVPSSACATYHMFHRKLQRHRAEQRAKGKTPAAEVRHVEPTRISLVLQDMTPRMTNHSGPGPVGKALRMRGDSVEKEAVNGRDVHAPRRKSPEKARLGLTTVSADKESIVVKEKTFLSSREQSFEDLLSDVKENSERSTSRSTSKQTHLSPPGTGNSTRNPRMISPTKAAQRAPASQQHQPGVGNNRQDHGGRQSRVTPGATHRNPGTVAAGTPPRMTVGDGRRGRMLVPLGKSLGGTPGRRAAVGAGGGGRVQGATFAGSTPAGSGPTSPRVDGTCMLRATYPAPSGEHSANTTSSPSPAPVPAHHVVVSSRYVPNKRMGNVQWRTAVRAETEVPVNGVSETHKHAADSKDAHSKRPVSPPVVPLVRRRLTKRSRQDGLHQTEPLSQGLGEPGADGVVDESVTVERLAASPDCRASSRAASASQSGQSSPARDLHLLPVLSPAMMAKH</sequence>
<gene>
    <name evidence="12" type="ORF">BaRGS_00017437</name>
</gene>
<dbReference type="PROSITE" id="PS00107">
    <property type="entry name" value="PROTEIN_KINASE_ATP"/>
    <property type="match status" value="1"/>
</dbReference>
<keyword evidence="6 9" id="KW-0067">ATP-binding</keyword>
<comment type="caution">
    <text evidence="12">The sequence shown here is derived from an EMBL/GenBank/DDBJ whole genome shotgun (WGS) entry which is preliminary data.</text>
</comment>
<feature type="region of interest" description="Disordered" evidence="10">
    <location>
        <begin position="492"/>
        <end position="667"/>
    </location>
</feature>
<dbReference type="Gene3D" id="1.10.510.10">
    <property type="entry name" value="Transferase(Phosphotransferase) domain 1"/>
    <property type="match status" value="1"/>
</dbReference>
<dbReference type="PROSITE" id="PS50011">
    <property type="entry name" value="PROTEIN_KINASE_DOM"/>
    <property type="match status" value="1"/>
</dbReference>
<evidence type="ECO:0000256" key="5">
    <source>
        <dbReference type="ARBA" id="ARBA00022777"/>
    </source>
</evidence>
<name>A0ABD0KVL1_9CAEN</name>
<dbReference type="EC" id="2.7.11.1" evidence="1"/>
<feature type="domain" description="Protein kinase" evidence="11">
    <location>
        <begin position="51"/>
        <end position="316"/>
    </location>
</feature>
<dbReference type="InterPro" id="IPR008271">
    <property type="entry name" value="Ser/Thr_kinase_AS"/>
</dbReference>
<dbReference type="PANTHER" id="PTHR24346:SF79">
    <property type="entry name" value="PROTEIN KINASE DOMAIN-CONTAINING PROTEIN"/>
    <property type="match status" value="1"/>
</dbReference>
<comment type="catalytic activity">
    <reaction evidence="7">
        <text>L-threonyl-[protein] + ATP = O-phospho-L-threonyl-[protein] + ADP + H(+)</text>
        <dbReference type="Rhea" id="RHEA:46608"/>
        <dbReference type="Rhea" id="RHEA-COMP:11060"/>
        <dbReference type="Rhea" id="RHEA-COMP:11605"/>
        <dbReference type="ChEBI" id="CHEBI:15378"/>
        <dbReference type="ChEBI" id="CHEBI:30013"/>
        <dbReference type="ChEBI" id="CHEBI:30616"/>
        <dbReference type="ChEBI" id="CHEBI:61977"/>
        <dbReference type="ChEBI" id="CHEBI:456216"/>
        <dbReference type="EC" id="2.7.11.1"/>
    </reaction>
</comment>
<protein>
    <recommendedName>
        <fullName evidence="1">non-specific serine/threonine protein kinase</fullName>
        <ecNumber evidence="1">2.7.11.1</ecNumber>
    </recommendedName>
</protein>
<comment type="catalytic activity">
    <reaction evidence="8">
        <text>L-seryl-[protein] + ATP = O-phospho-L-seryl-[protein] + ADP + H(+)</text>
        <dbReference type="Rhea" id="RHEA:17989"/>
        <dbReference type="Rhea" id="RHEA-COMP:9863"/>
        <dbReference type="Rhea" id="RHEA-COMP:11604"/>
        <dbReference type="ChEBI" id="CHEBI:15378"/>
        <dbReference type="ChEBI" id="CHEBI:29999"/>
        <dbReference type="ChEBI" id="CHEBI:30616"/>
        <dbReference type="ChEBI" id="CHEBI:83421"/>
        <dbReference type="ChEBI" id="CHEBI:456216"/>
        <dbReference type="EC" id="2.7.11.1"/>
    </reaction>
</comment>
<evidence type="ECO:0000256" key="6">
    <source>
        <dbReference type="ARBA" id="ARBA00022840"/>
    </source>
</evidence>
<feature type="compositionally biased region" description="Low complexity" evidence="10">
    <location>
        <begin position="772"/>
        <end position="795"/>
    </location>
</feature>
<dbReference type="Proteomes" id="UP001519460">
    <property type="component" value="Unassembled WGS sequence"/>
</dbReference>
<feature type="compositionally biased region" description="Polar residues" evidence="10">
    <location>
        <begin position="509"/>
        <end position="523"/>
    </location>
</feature>
<reference evidence="12 13" key="1">
    <citation type="journal article" date="2023" name="Sci. Data">
        <title>Genome assembly of the Korean intertidal mud-creeper Batillaria attramentaria.</title>
        <authorList>
            <person name="Patra A.K."/>
            <person name="Ho P.T."/>
            <person name="Jun S."/>
            <person name="Lee S.J."/>
            <person name="Kim Y."/>
            <person name="Won Y.J."/>
        </authorList>
    </citation>
    <scope>NUCLEOTIDE SEQUENCE [LARGE SCALE GENOMIC DNA]</scope>
    <source>
        <strain evidence="12">Wonlab-2016</strain>
    </source>
</reference>
<keyword evidence="3" id="KW-0808">Transferase</keyword>
<evidence type="ECO:0000256" key="4">
    <source>
        <dbReference type="ARBA" id="ARBA00022741"/>
    </source>
</evidence>
<dbReference type="FunFam" id="3.30.200.20:FF:000003">
    <property type="entry name" value="Non-specific serine/threonine protein kinase"/>
    <property type="match status" value="1"/>
</dbReference>
<evidence type="ECO:0000256" key="7">
    <source>
        <dbReference type="ARBA" id="ARBA00047899"/>
    </source>
</evidence>
<feature type="compositionally biased region" description="Basic and acidic residues" evidence="10">
    <location>
        <begin position="705"/>
        <end position="718"/>
    </location>
</feature>
<feature type="compositionally biased region" description="Polar residues" evidence="10">
    <location>
        <begin position="537"/>
        <end position="549"/>
    </location>
</feature>
<feature type="compositionally biased region" description="Basic and acidic residues" evidence="10">
    <location>
        <begin position="492"/>
        <end position="502"/>
    </location>
</feature>
<dbReference type="SMART" id="SM00220">
    <property type="entry name" value="S_TKc"/>
    <property type="match status" value="1"/>
</dbReference>
<dbReference type="AlphaFoldDB" id="A0ABD0KVL1"/>
<evidence type="ECO:0000256" key="2">
    <source>
        <dbReference type="ARBA" id="ARBA00022527"/>
    </source>
</evidence>